<keyword evidence="7" id="KW-1185">Reference proteome</keyword>
<keyword evidence="2" id="KW-0812">Transmembrane</keyword>
<dbReference type="GO" id="GO:0016020">
    <property type="term" value="C:membrane"/>
    <property type="evidence" value="ECO:0007669"/>
    <property type="project" value="UniProtKB-SubCell"/>
</dbReference>
<name>A0A328BKG5_9CAUL</name>
<accession>A0A328BKG5</accession>
<keyword evidence="4" id="KW-0472">Membrane</keyword>
<evidence type="ECO:0000256" key="2">
    <source>
        <dbReference type="ARBA" id="ARBA00022692"/>
    </source>
</evidence>
<dbReference type="Pfam" id="PF03544">
    <property type="entry name" value="TonB_C"/>
    <property type="match status" value="1"/>
</dbReference>
<evidence type="ECO:0000256" key="4">
    <source>
        <dbReference type="ARBA" id="ARBA00023136"/>
    </source>
</evidence>
<proteinExistence type="predicted"/>
<dbReference type="Proteomes" id="UP000249524">
    <property type="component" value="Unassembled WGS sequence"/>
</dbReference>
<organism evidence="6 7">
    <name type="scientific">Phenylobacterium kunshanense</name>
    <dbReference type="NCBI Taxonomy" id="1445034"/>
    <lineage>
        <taxon>Bacteria</taxon>
        <taxon>Pseudomonadati</taxon>
        <taxon>Pseudomonadota</taxon>
        <taxon>Alphaproteobacteria</taxon>
        <taxon>Caulobacterales</taxon>
        <taxon>Caulobacteraceae</taxon>
        <taxon>Phenylobacterium</taxon>
    </lineage>
</organism>
<evidence type="ECO:0000256" key="1">
    <source>
        <dbReference type="ARBA" id="ARBA00004167"/>
    </source>
</evidence>
<keyword evidence="3" id="KW-1133">Transmembrane helix</keyword>
<protein>
    <recommendedName>
        <fullName evidence="5">TonB C-terminal domain-containing protein</fullName>
    </recommendedName>
</protein>
<dbReference type="GO" id="GO:0055085">
    <property type="term" value="P:transmembrane transport"/>
    <property type="evidence" value="ECO:0007669"/>
    <property type="project" value="InterPro"/>
</dbReference>
<dbReference type="OrthoDB" id="7207092at2"/>
<dbReference type="EMBL" id="QFYS01000003">
    <property type="protein sequence ID" value="RAK66424.1"/>
    <property type="molecule type" value="Genomic_DNA"/>
</dbReference>
<comment type="caution">
    <text evidence="6">The sequence shown here is derived from an EMBL/GenBank/DDBJ whole genome shotgun (WGS) entry which is preliminary data.</text>
</comment>
<evidence type="ECO:0000313" key="7">
    <source>
        <dbReference type="Proteomes" id="UP000249524"/>
    </source>
</evidence>
<dbReference type="InterPro" id="IPR037682">
    <property type="entry name" value="TonB_C"/>
</dbReference>
<dbReference type="Gene3D" id="3.30.1150.10">
    <property type="match status" value="1"/>
</dbReference>
<reference evidence="6 7" key="1">
    <citation type="submission" date="2018-05" db="EMBL/GenBank/DDBJ databases">
        <authorList>
            <person name="Lanie J.A."/>
            <person name="Ng W.-L."/>
            <person name="Kazmierczak K.M."/>
            <person name="Andrzejewski T.M."/>
            <person name="Davidsen T.M."/>
            <person name="Wayne K.J."/>
            <person name="Tettelin H."/>
            <person name="Glass J.I."/>
            <person name="Rusch D."/>
            <person name="Podicherti R."/>
            <person name="Tsui H.-C.T."/>
            <person name="Winkler M.E."/>
        </authorList>
    </citation>
    <scope>NUCLEOTIDE SEQUENCE [LARGE SCALE GENOMIC DNA]</scope>
    <source>
        <strain evidence="6 7">BUT-10</strain>
    </source>
</reference>
<dbReference type="AlphaFoldDB" id="A0A328BKG5"/>
<feature type="domain" description="TonB C-terminal" evidence="5">
    <location>
        <begin position="48"/>
        <end position="123"/>
    </location>
</feature>
<evidence type="ECO:0000259" key="5">
    <source>
        <dbReference type="Pfam" id="PF03544"/>
    </source>
</evidence>
<evidence type="ECO:0000256" key="3">
    <source>
        <dbReference type="ARBA" id="ARBA00022989"/>
    </source>
</evidence>
<evidence type="ECO:0000313" key="6">
    <source>
        <dbReference type="EMBL" id="RAK66424.1"/>
    </source>
</evidence>
<dbReference type="SUPFAM" id="SSF74653">
    <property type="entry name" value="TolA/TonB C-terminal domain"/>
    <property type="match status" value="1"/>
</dbReference>
<dbReference type="InterPro" id="IPR006260">
    <property type="entry name" value="TonB/TolA_C"/>
</dbReference>
<sequence>MAMLSMLLAALLQGSPEANEQVSAVAPALVTTQPEWRRRPTWADIDRAYPRSAKRRGLSGAAIIACRVKKDGLLADCAVAEEHPPREGFGKAAIKVSEAFEMRPQTKNGAPVDGGTVRIPIRFLHPNAR</sequence>
<dbReference type="NCBIfam" id="TIGR01352">
    <property type="entry name" value="tonB_Cterm"/>
    <property type="match status" value="1"/>
</dbReference>
<gene>
    <name evidence="6" type="ORF">DJ019_09275</name>
</gene>
<comment type="subcellular location">
    <subcellularLocation>
        <location evidence="1">Membrane</location>
        <topology evidence="1">Single-pass membrane protein</topology>
    </subcellularLocation>
</comment>